<name>A0A9X2VGA0_9PSEU</name>
<keyword evidence="9" id="KW-1185">Reference proteome</keyword>
<evidence type="ECO:0000256" key="6">
    <source>
        <dbReference type="SAM" id="Phobius"/>
    </source>
</evidence>
<accession>A0A9X2VGA0</accession>
<sequence>MGQGTEQDLSGLGVGLLVVIAVLSVAAFVLWVAAIVSVARDPRLTGGGKLLWIAVVLGFPFLGSIGWFAGGRRAQLVRGPAAHQAFG</sequence>
<comment type="subcellular location">
    <subcellularLocation>
        <location evidence="1">Cell membrane</location>
        <topology evidence="1">Multi-pass membrane protein</topology>
    </subcellularLocation>
</comment>
<keyword evidence="5 6" id="KW-0472">Membrane</keyword>
<evidence type="ECO:0000256" key="5">
    <source>
        <dbReference type="ARBA" id="ARBA00023136"/>
    </source>
</evidence>
<evidence type="ECO:0000313" key="9">
    <source>
        <dbReference type="Proteomes" id="UP001141259"/>
    </source>
</evidence>
<keyword evidence="4 6" id="KW-1133">Transmembrane helix</keyword>
<feature type="transmembrane region" description="Helical" evidence="6">
    <location>
        <begin position="12"/>
        <end position="38"/>
    </location>
</feature>
<comment type="caution">
    <text evidence="8">The sequence shown here is derived from an EMBL/GenBank/DDBJ whole genome shotgun (WGS) entry which is preliminary data.</text>
</comment>
<keyword evidence="3 6" id="KW-0812">Transmembrane</keyword>
<dbReference type="EMBL" id="JANYMP010000001">
    <property type="protein sequence ID" value="MCS7475902.1"/>
    <property type="molecule type" value="Genomic_DNA"/>
</dbReference>
<evidence type="ECO:0000256" key="3">
    <source>
        <dbReference type="ARBA" id="ARBA00022692"/>
    </source>
</evidence>
<organism evidence="8 9">
    <name type="scientific">Umezawaea endophytica</name>
    <dbReference type="NCBI Taxonomy" id="1654476"/>
    <lineage>
        <taxon>Bacteria</taxon>
        <taxon>Bacillati</taxon>
        <taxon>Actinomycetota</taxon>
        <taxon>Actinomycetes</taxon>
        <taxon>Pseudonocardiales</taxon>
        <taxon>Pseudonocardiaceae</taxon>
        <taxon>Umezawaea</taxon>
    </lineage>
</organism>
<reference evidence="8" key="1">
    <citation type="submission" date="2022-08" db="EMBL/GenBank/DDBJ databases">
        <authorList>
            <person name="Tistechok S."/>
            <person name="Samborskyy M."/>
            <person name="Roman I."/>
        </authorList>
    </citation>
    <scope>NUCLEOTIDE SEQUENCE</scope>
    <source>
        <strain evidence="8">DSM 103496</strain>
    </source>
</reference>
<gene>
    <name evidence="8" type="ORF">NZH93_03475</name>
</gene>
<dbReference type="InterPro" id="IPR027379">
    <property type="entry name" value="CLS_N"/>
</dbReference>
<keyword evidence="2" id="KW-1003">Cell membrane</keyword>
<proteinExistence type="predicted"/>
<dbReference type="Proteomes" id="UP001141259">
    <property type="component" value="Unassembled WGS sequence"/>
</dbReference>
<protein>
    <submittedName>
        <fullName evidence="8">PLD nuclease N-terminal domain-containing protein</fullName>
    </submittedName>
</protein>
<evidence type="ECO:0000256" key="4">
    <source>
        <dbReference type="ARBA" id="ARBA00022989"/>
    </source>
</evidence>
<feature type="domain" description="Cardiolipin synthase N-terminal" evidence="7">
    <location>
        <begin position="29"/>
        <end position="72"/>
    </location>
</feature>
<evidence type="ECO:0000259" key="7">
    <source>
        <dbReference type="Pfam" id="PF13396"/>
    </source>
</evidence>
<feature type="transmembrane region" description="Helical" evidence="6">
    <location>
        <begin position="50"/>
        <end position="70"/>
    </location>
</feature>
<evidence type="ECO:0000256" key="2">
    <source>
        <dbReference type="ARBA" id="ARBA00022475"/>
    </source>
</evidence>
<evidence type="ECO:0000313" key="8">
    <source>
        <dbReference type="EMBL" id="MCS7475902.1"/>
    </source>
</evidence>
<dbReference type="Pfam" id="PF13396">
    <property type="entry name" value="PLDc_N"/>
    <property type="match status" value="1"/>
</dbReference>
<dbReference type="RefSeq" id="WP_259621401.1">
    <property type="nucleotide sequence ID" value="NZ_JANYMP010000001.1"/>
</dbReference>
<evidence type="ECO:0000256" key="1">
    <source>
        <dbReference type="ARBA" id="ARBA00004651"/>
    </source>
</evidence>
<dbReference type="AlphaFoldDB" id="A0A9X2VGA0"/>
<dbReference type="GO" id="GO:0005886">
    <property type="term" value="C:plasma membrane"/>
    <property type="evidence" value="ECO:0007669"/>
    <property type="project" value="UniProtKB-SubCell"/>
</dbReference>